<keyword evidence="3" id="KW-1185">Reference proteome</keyword>
<name>A0A0D6PBJ3_9PROT</name>
<gene>
    <name evidence="2" type="ORF">Asru_0691_03</name>
</gene>
<feature type="signal peptide" evidence="1">
    <location>
        <begin position="1"/>
        <end position="31"/>
    </location>
</feature>
<evidence type="ECO:0008006" key="4">
    <source>
        <dbReference type="Google" id="ProtNLM"/>
    </source>
</evidence>
<protein>
    <recommendedName>
        <fullName evidence="4">DUF5666 domain-containing protein</fullName>
    </recommendedName>
</protein>
<organism evidence="2 3">
    <name type="scientific">Acidisphaera rubrifaciens HS-AP3</name>
    <dbReference type="NCBI Taxonomy" id="1231350"/>
    <lineage>
        <taxon>Bacteria</taxon>
        <taxon>Pseudomonadati</taxon>
        <taxon>Pseudomonadota</taxon>
        <taxon>Alphaproteobacteria</taxon>
        <taxon>Acetobacterales</taxon>
        <taxon>Acetobacteraceae</taxon>
        <taxon>Acidisphaera</taxon>
    </lineage>
</organism>
<proteinExistence type="predicted"/>
<evidence type="ECO:0000313" key="3">
    <source>
        <dbReference type="Proteomes" id="UP000032680"/>
    </source>
</evidence>
<evidence type="ECO:0000256" key="1">
    <source>
        <dbReference type="SAM" id="SignalP"/>
    </source>
</evidence>
<keyword evidence="1" id="KW-0732">Signal</keyword>
<dbReference type="Proteomes" id="UP000032680">
    <property type="component" value="Unassembled WGS sequence"/>
</dbReference>
<reference evidence="2 3" key="1">
    <citation type="submission" date="2012-11" db="EMBL/GenBank/DDBJ databases">
        <title>Whole genome sequence of Acidisphaera rubrifaciens HS-AP3.</title>
        <authorList>
            <person name="Azuma Y."/>
            <person name="Higashiura N."/>
            <person name="Hirakawa H."/>
            <person name="Matsushita K."/>
        </authorList>
    </citation>
    <scope>NUCLEOTIDE SEQUENCE [LARGE SCALE GENOMIC DNA]</scope>
    <source>
        <strain evidence="2 3">HS-AP3</strain>
    </source>
</reference>
<evidence type="ECO:0000313" key="2">
    <source>
        <dbReference type="EMBL" id="GAN78229.1"/>
    </source>
</evidence>
<dbReference type="OrthoDB" id="9799947at2"/>
<dbReference type="EMBL" id="BANB01000690">
    <property type="protein sequence ID" value="GAN78229.1"/>
    <property type="molecule type" value="Genomic_DNA"/>
</dbReference>
<dbReference type="AlphaFoldDB" id="A0A0D6PBJ3"/>
<sequence>MSTRIMSLRRLLCVALPAAALMAVAPMAAHAQATHIRGTLSAVTDHDVTVTTHAGKKVEVPTTDKTGIFLVTKADMSAVKSGKFVGITSVERNGKPVAEEVHVFADSLRGLAEGHYPWDRDSETNMMTNANIAKIESVGGADVLKLDYKGGEQTITVPPDAAIVEFNPGTRADLKTGRQVFAIERDGKTVAIVVGADGVKPPM</sequence>
<dbReference type="RefSeq" id="WP_148360659.1">
    <property type="nucleotide sequence ID" value="NZ_BANB01000690.1"/>
</dbReference>
<accession>A0A0D6PBJ3</accession>
<feature type="chain" id="PRO_5002309688" description="DUF5666 domain-containing protein" evidence="1">
    <location>
        <begin position="32"/>
        <end position="203"/>
    </location>
</feature>
<comment type="caution">
    <text evidence="2">The sequence shown here is derived from an EMBL/GenBank/DDBJ whole genome shotgun (WGS) entry which is preliminary data.</text>
</comment>